<feature type="compositionally biased region" description="Low complexity" evidence="3">
    <location>
        <begin position="99"/>
        <end position="127"/>
    </location>
</feature>
<dbReference type="PANTHER" id="PTHR10501">
    <property type="entry name" value="U1 SMALL NUCLEAR RIBONUCLEOPROTEIN A/U2 SMALL NUCLEAR RIBONUCLEOPROTEIN B"/>
    <property type="match status" value="1"/>
</dbReference>
<feature type="region of interest" description="Disordered" evidence="3">
    <location>
        <begin position="274"/>
        <end position="297"/>
    </location>
</feature>
<dbReference type="STRING" id="90262.A0A1X2IWG0"/>
<keyword evidence="6" id="KW-1185">Reference proteome</keyword>
<gene>
    <name evidence="5" type="ORF">BCR42DRAFT_447091</name>
</gene>
<dbReference type="PROSITE" id="PS50102">
    <property type="entry name" value="RRM"/>
    <property type="match status" value="1"/>
</dbReference>
<keyword evidence="1 2" id="KW-0694">RNA-binding</keyword>
<name>A0A1X2IWG0_9FUNG</name>
<dbReference type="Gene3D" id="3.30.70.330">
    <property type="match status" value="2"/>
</dbReference>
<comment type="caution">
    <text evidence="5">The sequence shown here is derived from an EMBL/GenBank/DDBJ whole genome shotgun (WGS) entry which is preliminary data.</text>
</comment>
<dbReference type="GO" id="GO:0003723">
    <property type="term" value="F:RNA binding"/>
    <property type="evidence" value="ECO:0007669"/>
    <property type="project" value="UniProtKB-UniRule"/>
</dbReference>
<dbReference type="Proteomes" id="UP000193560">
    <property type="component" value="Unassembled WGS sequence"/>
</dbReference>
<dbReference type="EMBL" id="MCGE01000003">
    <property type="protein sequence ID" value="ORZ23399.1"/>
    <property type="molecule type" value="Genomic_DNA"/>
</dbReference>
<evidence type="ECO:0000259" key="4">
    <source>
        <dbReference type="PROSITE" id="PS50102"/>
    </source>
</evidence>
<proteinExistence type="predicted"/>
<dbReference type="CDD" id="cd12245">
    <property type="entry name" value="RRM_scw1_like"/>
    <property type="match status" value="1"/>
</dbReference>
<feature type="compositionally biased region" description="Low complexity" evidence="3">
    <location>
        <begin position="584"/>
        <end position="597"/>
    </location>
</feature>
<evidence type="ECO:0000256" key="1">
    <source>
        <dbReference type="ARBA" id="ARBA00022884"/>
    </source>
</evidence>
<dbReference type="InterPro" id="IPR012677">
    <property type="entry name" value="Nucleotide-bd_a/b_plait_sf"/>
</dbReference>
<dbReference type="OrthoDB" id="431169at2759"/>
<feature type="region of interest" description="Disordered" evidence="3">
    <location>
        <begin position="89"/>
        <end position="127"/>
    </location>
</feature>
<feature type="region of interest" description="Disordered" evidence="3">
    <location>
        <begin position="581"/>
        <end position="617"/>
    </location>
</feature>
<accession>A0A1X2IWG0</accession>
<sequence length="617" mass="65917">MISEPSFLPYSSYLPDLRGGGIHPLSSSPASSSFFNPPSLNSPPLNGTGLLSEEVTTIFVVGFPEDMQEREFQNMFMFSPGFEAASLKWHSKDQDDDSATTSTSTTTTNTSNTTAAAPASGTSITATSTTALPTTSITGKKQMIGFAKFRSRLEALEAVDVISGKKVDPEKGLILKAEMAKKNLHVKRGSIAPTANTTMTTTTTDTTPSSSSPLESLTFGNFNGNSNGLGNNSNVKANTITNKNLLSAYHEPFGFSPLPSDLLSPVVDYDSDPFAGAASDYQQQQQKSQSMTPTTPVFNDNFFGFRSYSIDGRNGNNSNGNGYGGSNLATSFDSNNNNNALGIAPRPSISSTTSFTKRMSIKPQNPMSVPEDISLDPFHYLSKSSPAPIDHVGSYFSSDDAAFGPLANNGMNGLRTDYSGMSSNAHPQRSNSLLMTSPPQRPSPMIINNSSNSTTSNNGNGFMNNSNIMTAPAPATAALASATATTSNLADQNPPCNTLYVGNLPPNTNEDELRQLFSKCTGYKRMYFRTKPQGPMCFVEFDDVMFATQTMSDLQGHSLSNSVKGGIRLSFSKNPLFIKPNKASTSSSSSSSTTTTTDQQQRTMASASRDFIFDPQL</sequence>
<evidence type="ECO:0000313" key="6">
    <source>
        <dbReference type="Proteomes" id="UP000193560"/>
    </source>
</evidence>
<dbReference type="SUPFAM" id="SSF54928">
    <property type="entry name" value="RNA-binding domain, RBD"/>
    <property type="match status" value="1"/>
</dbReference>
<protein>
    <recommendedName>
        <fullName evidence="4">RRM domain-containing protein</fullName>
    </recommendedName>
</protein>
<evidence type="ECO:0000256" key="2">
    <source>
        <dbReference type="PROSITE-ProRule" id="PRU00176"/>
    </source>
</evidence>
<reference evidence="5 6" key="1">
    <citation type="submission" date="2016-07" db="EMBL/GenBank/DDBJ databases">
        <title>Pervasive Adenine N6-methylation of Active Genes in Fungi.</title>
        <authorList>
            <consortium name="DOE Joint Genome Institute"/>
            <person name="Mondo S.J."/>
            <person name="Dannebaum R.O."/>
            <person name="Kuo R.C."/>
            <person name="Labutti K."/>
            <person name="Haridas S."/>
            <person name="Kuo A."/>
            <person name="Salamov A."/>
            <person name="Ahrendt S.R."/>
            <person name="Lipzen A."/>
            <person name="Sullivan W."/>
            <person name="Andreopoulos W.B."/>
            <person name="Clum A."/>
            <person name="Lindquist E."/>
            <person name="Daum C."/>
            <person name="Ramamoorthy G.K."/>
            <person name="Gryganskyi A."/>
            <person name="Culley D."/>
            <person name="Magnuson J.K."/>
            <person name="James T.Y."/>
            <person name="O'Malley M.A."/>
            <person name="Stajich J.E."/>
            <person name="Spatafora J.W."/>
            <person name="Visel A."/>
            <person name="Grigoriev I.V."/>
        </authorList>
    </citation>
    <scope>NUCLEOTIDE SEQUENCE [LARGE SCALE GENOMIC DNA]</scope>
    <source>
        <strain evidence="5 6">NRRL 1336</strain>
    </source>
</reference>
<dbReference type="AlphaFoldDB" id="A0A1X2IWG0"/>
<evidence type="ECO:0000256" key="3">
    <source>
        <dbReference type="SAM" id="MobiDB-lite"/>
    </source>
</evidence>
<dbReference type="InterPro" id="IPR035979">
    <property type="entry name" value="RBD_domain_sf"/>
</dbReference>
<dbReference type="InterPro" id="IPR000504">
    <property type="entry name" value="RRM_dom"/>
</dbReference>
<dbReference type="SMART" id="SM00360">
    <property type="entry name" value="RRM"/>
    <property type="match status" value="2"/>
</dbReference>
<feature type="domain" description="RRM" evidence="4">
    <location>
        <begin position="497"/>
        <end position="574"/>
    </location>
</feature>
<evidence type="ECO:0000313" key="5">
    <source>
        <dbReference type="EMBL" id="ORZ23399.1"/>
    </source>
</evidence>
<dbReference type="Pfam" id="PF00076">
    <property type="entry name" value="RRM_1"/>
    <property type="match status" value="1"/>
</dbReference>
<organism evidence="5 6">
    <name type="scientific">Absidia repens</name>
    <dbReference type="NCBI Taxonomy" id="90262"/>
    <lineage>
        <taxon>Eukaryota</taxon>
        <taxon>Fungi</taxon>
        <taxon>Fungi incertae sedis</taxon>
        <taxon>Mucoromycota</taxon>
        <taxon>Mucoromycotina</taxon>
        <taxon>Mucoromycetes</taxon>
        <taxon>Mucorales</taxon>
        <taxon>Cunninghamellaceae</taxon>
        <taxon>Absidia</taxon>
    </lineage>
</organism>